<dbReference type="InterPro" id="IPR001926">
    <property type="entry name" value="TrpB-like_PALP"/>
</dbReference>
<evidence type="ECO:0000256" key="1">
    <source>
        <dbReference type="ARBA" id="ARBA00001933"/>
    </source>
</evidence>
<sequence length="303" mass="33934">MTFIQPITFPAGNGKAARLFTVNAFANPLLCSKYFLAQGLFEKAELTKHPEIEEIVCASVGNFGVCVAYFAQRAGLHATIFLPKSTPERIKQLMFLMGANVQCTPFEKLSSEVSPVATAYTAQSSARFLFNQLDLETCRDIYLEKIFKPLKKLLPIDGILRPMRIFLPCGTGSLCMAGAAFLQEQPEEFHELVAVSPFYDNTHSLQQLEMIAHINNRIKIHPLEYVSFDEALYMLRSISPKTELPFGMISSESLVAALRHLEHINPDQQIDLIPILTDGFVNSYLLDETNISQPDTQPSQLKM</sequence>
<name>A0A1F7W399_9BACT</name>
<reference evidence="4 5" key="1">
    <citation type="journal article" date="2016" name="Nat. Commun.">
        <title>Thousands of microbial genomes shed light on interconnected biogeochemical processes in an aquifer system.</title>
        <authorList>
            <person name="Anantharaman K."/>
            <person name="Brown C.T."/>
            <person name="Hug L.A."/>
            <person name="Sharon I."/>
            <person name="Castelle C.J."/>
            <person name="Probst A.J."/>
            <person name="Thomas B.C."/>
            <person name="Singh A."/>
            <person name="Wilkins M.J."/>
            <person name="Karaoz U."/>
            <person name="Brodie E.L."/>
            <person name="Williams K.H."/>
            <person name="Hubbard S.S."/>
            <person name="Banfield J.F."/>
        </authorList>
    </citation>
    <scope>NUCLEOTIDE SEQUENCE [LARGE SCALE GENOMIC DNA]</scope>
</reference>
<organism evidence="4 5">
    <name type="scientific">Candidatus Uhrbacteria bacterium RIFOXYB2_FULL_45_11</name>
    <dbReference type="NCBI Taxonomy" id="1802421"/>
    <lineage>
        <taxon>Bacteria</taxon>
        <taxon>Candidatus Uhriibacteriota</taxon>
    </lineage>
</organism>
<proteinExistence type="predicted"/>
<dbReference type="InterPro" id="IPR036052">
    <property type="entry name" value="TrpB-like_PALP_sf"/>
</dbReference>
<comment type="caution">
    <text evidence="4">The sequence shown here is derived from an EMBL/GenBank/DDBJ whole genome shotgun (WGS) entry which is preliminary data.</text>
</comment>
<feature type="domain" description="Tryptophan synthase beta chain-like PALP" evidence="3">
    <location>
        <begin position="26"/>
        <end position="267"/>
    </location>
</feature>
<dbReference type="SUPFAM" id="SSF53686">
    <property type="entry name" value="Tryptophan synthase beta subunit-like PLP-dependent enzymes"/>
    <property type="match status" value="1"/>
</dbReference>
<dbReference type="EMBL" id="MGFD01000055">
    <property type="protein sequence ID" value="OGL97220.1"/>
    <property type="molecule type" value="Genomic_DNA"/>
</dbReference>
<evidence type="ECO:0000313" key="5">
    <source>
        <dbReference type="Proteomes" id="UP000177331"/>
    </source>
</evidence>
<dbReference type="Proteomes" id="UP000177331">
    <property type="component" value="Unassembled WGS sequence"/>
</dbReference>
<accession>A0A1F7W399</accession>
<evidence type="ECO:0000313" key="4">
    <source>
        <dbReference type="EMBL" id="OGL97220.1"/>
    </source>
</evidence>
<protein>
    <recommendedName>
        <fullName evidence="3">Tryptophan synthase beta chain-like PALP domain-containing protein</fullName>
    </recommendedName>
</protein>
<dbReference type="STRING" id="1802421.A2318_03690"/>
<evidence type="ECO:0000256" key="2">
    <source>
        <dbReference type="ARBA" id="ARBA00022898"/>
    </source>
</evidence>
<dbReference type="Gene3D" id="3.40.50.1100">
    <property type="match status" value="2"/>
</dbReference>
<dbReference type="Pfam" id="PF00291">
    <property type="entry name" value="PALP"/>
    <property type="match status" value="1"/>
</dbReference>
<dbReference type="AlphaFoldDB" id="A0A1F7W399"/>
<evidence type="ECO:0000259" key="3">
    <source>
        <dbReference type="Pfam" id="PF00291"/>
    </source>
</evidence>
<keyword evidence="2" id="KW-0663">Pyridoxal phosphate</keyword>
<gene>
    <name evidence="4" type="ORF">A2318_03690</name>
</gene>
<comment type="cofactor">
    <cofactor evidence="1">
        <name>pyridoxal 5'-phosphate</name>
        <dbReference type="ChEBI" id="CHEBI:597326"/>
    </cofactor>
</comment>